<evidence type="ECO:0008006" key="4">
    <source>
        <dbReference type="Google" id="ProtNLM"/>
    </source>
</evidence>
<keyword evidence="3" id="KW-1185">Reference proteome</keyword>
<dbReference type="PANTHER" id="PTHR36566:SF1">
    <property type="entry name" value="PYRIDINIUM-3,5-BISTHIOCARBOXYLIC ACID MONONUCLEOTIDE NICKEL INSERTION PROTEIN"/>
    <property type="match status" value="1"/>
</dbReference>
<evidence type="ECO:0000313" key="3">
    <source>
        <dbReference type="Proteomes" id="UP000189733"/>
    </source>
</evidence>
<proteinExistence type="predicted"/>
<accession>A0A1T4VIE9</accession>
<dbReference type="AlphaFoldDB" id="A0A1T4VIE9"/>
<gene>
    <name evidence="2" type="ORF">SAMN02745702_00390</name>
</gene>
<dbReference type="PANTHER" id="PTHR36566">
    <property type="entry name" value="NICKEL INSERTION PROTEIN-RELATED"/>
    <property type="match status" value="1"/>
</dbReference>
<dbReference type="Proteomes" id="UP000189733">
    <property type="component" value="Unassembled WGS sequence"/>
</dbReference>
<dbReference type="InterPro" id="IPR002822">
    <property type="entry name" value="Ni_insertion"/>
</dbReference>
<name>A0A1T4VIE9_9BACT</name>
<evidence type="ECO:0000256" key="1">
    <source>
        <dbReference type="ARBA" id="ARBA00022596"/>
    </source>
</evidence>
<dbReference type="OrthoDB" id="9765625at2"/>
<dbReference type="Pfam" id="PF01969">
    <property type="entry name" value="Ni_insertion"/>
    <property type="match status" value="1"/>
</dbReference>
<evidence type="ECO:0000313" key="2">
    <source>
        <dbReference type="EMBL" id="SKA64724.1"/>
    </source>
</evidence>
<protein>
    <recommendedName>
        <fullName evidence="4">TIGR00299 family protein</fullName>
    </recommendedName>
</protein>
<dbReference type="STRING" id="1121442.SAMN02745702_00390"/>
<reference evidence="2 3" key="1">
    <citation type="submission" date="2017-02" db="EMBL/GenBank/DDBJ databases">
        <authorList>
            <person name="Peterson S.W."/>
        </authorList>
    </citation>
    <scope>NUCLEOTIDE SEQUENCE [LARGE SCALE GENOMIC DNA]</scope>
    <source>
        <strain evidence="2 3">DSM 18034</strain>
    </source>
</reference>
<dbReference type="RefSeq" id="WP_078683699.1">
    <property type="nucleotide sequence ID" value="NZ_FUYA01000001.1"/>
</dbReference>
<dbReference type="EMBL" id="FUYA01000001">
    <property type="protein sequence ID" value="SKA64724.1"/>
    <property type="molecule type" value="Genomic_DNA"/>
</dbReference>
<organism evidence="2 3">
    <name type="scientific">Desulfobaculum bizertense DSM 18034</name>
    <dbReference type="NCBI Taxonomy" id="1121442"/>
    <lineage>
        <taxon>Bacteria</taxon>
        <taxon>Pseudomonadati</taxon>
        <taxon>Thermodesulfobacteriota</taxon>
        <taxon>Desulfovibrionia</taxon>
        <taxon>Desulfovibrionales</taxon>
        <taxon>Desulfovibrionaceae</taxon>
        <taxon>Desulfobaculum</taxon>
    </lineage>
</organism>
<sequence>MKTLFLDCSFGIAGDMFLAASCGLGLDLAPLQNAFSTAGLELTLDAPEVRIGGLAGRQLAIESSSSQPLRHLPDILKIIEALPLSDGVCAKASAAFTRLGEAEAAVHGMPLDHVHFHEVGAVDTLIDVVGAFYAVEQLGVSQVQCSPLPWFRGRVHCAHGILPLPAPAALELMKGKPVFPSDFELEIITPTGALIVDQLADSFVTGPTGVVVASGVGYGTTDLGDKNRGLRALLIEPWV</sequence>
<keyword evidence="1" id="KW-0533">Nickel</keyword>